<comment type="caution">
    <text evidence="1">The sequence shown here is derived from an EMBL/GenBank/DDBJ whole genome shotgun (WGS) entry which is preliminary data.</text>
</comment>
<name>A0A1Q9EDG8_SYMMI</name>
<proteinExistence type="predicted"/>
<evidence type="ECO:0000313" key="2">
    <source>
        <dbReference type="Proteomes" id="UP000186817"/>
    </source>
</evidence>
<gene>
    <name evidence="1" type="ORF">AK812_SmicGene11379</name>
</gene>
<protein>
    <submittedName>
        <fullName evidence="1">Uncharacterized protein</fullName>
    </submittedName>
</protein>
<dbReference type="Proteomes" id="UP000186817">
    <property type="component" value="Unassembled WGS sequence"/>
</dbReference>
<organism evidence="1 2">
    <name type="scientific">Symbiodinium microadriaticum</name>
    <name type="common">Dinoflagellate</name>
    <name type="synonym">Zooxanthella microadriatica</name>
    <dbReference type="NCBI Taxonomy" id="2951"/>
    <lineage>
        <taxon>Eukaryota</taxon>
        <taxon>Sar</taxon>
        <taxon>Alveolata</taxon>
        <taxon>Dinophyceae</taxon>
        <taxon>Suessiales</taxon>
        <taxon>Symbiodiniaceae</taxon>
        <taxon>Symbiodinium</taxon>
    </lineage>
</organism>
<accession>A0A1Q9EDG8</accession>
<sequence length="216" mass="24171">MSFAGAAGMAMLKQNNHMNRVKRARLRLAPHHLFRTRAHKRLSCLPRLLRLRLQPRKRRGDLRRITTTSNDNDDAFGEIEEEFSPKTDIGVVGAVSIVIPEHMAHGAISLPSLREHLQLRTGSDLSNHKADIRHFAEMEVEAIRLAATPAAVDRGRCPYRTLTDLCECDQTQTSDVDASLTSLYGHCTVGPVHVQWPIWECMLPPRAWANVISAAA</sequence>
<dbReference type="AlphaFoldDB" id="A0A1Q9EDG8"/>
<evidence type="ECO:0000313" key="1">
    <source>
        <dbReference type="EMBL" id="OLQ05441.1"/>
    </source>
</evidence>
<keyword evidence="2" id="KW-1185">Reference proteome</keyword>
<reference evidence="1 2" key="1">
    <citation type="submission" date="2016-02" db="EMBL/GenBank/DDBJ databases">
        <title>Genome analysis of coral dinoflagellate symbionts highlights evolutionary adaptations to a symbiotic lifestyle.</title>
        <authorList>
            <person name="Aranda M."/>
            <person name="Li Y."/>
            <person name="Liew Y.J."/>
            <person name="Baumgarten S."/>
            <person name="Simakov O."/>
            <person name="Wilson M."/>
            <person name="Piel J."/>
            <person name="Ashoor H."/>
            <person name="Bougouffa S."/>
            <person name="Bajic V.B."/>
            <person name="Ryu T."/>
            <person name="Ravasi T."/>
            <person name="Bayer T."/>
            <person name="Micklem G."/>
            <person name="Kim H."/>
            <person name="Bhak J."/>
            <person name="Lajeunesse T.C."/>
            <person name="Voolstra C.R."/>
        </authorList>
    </citation>
    <scope>NUCLEOTIDE SEQUENCE [LARGE SCALE GENOMIC DNA]</scope>
    <source>
        <strain evidence="1 2">CCMP2467</strain>
    </source>
</reference>
<dbReference type="EMBL" id="LSRX01000185">
    <property type="protein sequence ID" value="OLQ05441.1"/>
    <property type="molecule type" value="Genomic_DNA"/>
</dbReference>